<reference evidence="2" key="1">
    <citation type="submission" date="2021-02" db="EMBL/GenBank/DDBJ databases">
        <title>Genome sequence Cadophora malorum strain M34.</title>
        <authorList>
            <person name="Stefanovic E."/>
            <person name="Vu D."/>
            <person name="Scully C."/>
            <person name="Dijksterhuis J."/>
            <person name="Roader J."/>
            <person name="Houbraken J."/>
        </authorList>
    </citation>
    <scope>NUCLEOTIDE SEQUENCE</scope>
    <source>
        <strain evidence="2">M34</strain>
    </source>
</reference>
<dbReference type="AlphaFoldDB" id="A0A8H7T205"/>
<keyword evidence="3" id="KW-1185">Reference proteome</keyword>
<dbReference type="EMBL" id="JAFJYH010000548">
    <property type="protein sequence ID" value="KAG4410963.1"/>
    <property type="molecule type" value="Genomic_DNA"/>
</dbReference>
<feature type="compositionally biased region" description="Polar residues" evidence="1">
    <location>
        <begin position="144"/>
        <end position="153"/>
    </location>
</feature>
<name>A0A8H7T205_9HELO</name>
<accession>A0A8H7T205</accession>
<evidence type="ECO:0000256" key="1">
    <source>
        <dbReference type="SAM" id="MobiDB-lite"/>
    </source>
</evidence>
<feature type="region of interest" description="Disordered" evidence="1">
    <location>
        <begin position="122"/>
        <end position="153"/>
    </location>
</feature>
<evidence type="ECO:0000313" key="3">
    <source>
        <dbReference type="Proteomes" id="UP000664132"/>
    </source>
</evidence>
<sequence>MNPTWAEERFDDFGVLRFSSDGRTLEQAIREPVKNANWHLIRRLKIAGIISKAKEVEEYARPWYIEKEIKNLDIAEERNTLAMFVYEIMSTRNWYGLQYHFPNLIVTSGLMEEDFAMTNVPNPLNWRDDRGRPQVQAPRAESDGQPSIPNTPIIQCRGPSLTMQNINSSICSPIPIRSGRHDHTALVANGSVTDSPHNPDPFRPSFSLQNNKPPTDPVIAQLAIESGVKIEPRYEGELTLATIRDRTCPEDQNTAVYITKVDPAWTTEEILECIHEGGIYKYSLQKPTQRYKSCAVTITFKYRRAAASFLQRAGTEGVFIKGQQVNVVPSIHHSWGIGEDRERQTRVLQIQGPEELLDAAKLEAHLHQHIAFNLVKREQWVEDGQRFVNFHFENILGQSRAAVAFLSRDVKYKHAFKWHYAADPCAVDGE</sequence>
<proteinExistence type="predicted"/>
<gene>
    <name evidence="2" type="ORF">IFR04_015898</name>
</gene>
<protein>
    <submittedName>
        <fullName evidence="2">Uncharacterized protein</fullName>
    </submittedName>
</protein>
<dbReference type="OrthoDB" id="3530368at2759"/>
<organism evidence="2 3">
    <name type="scientific">Cadophora malorum</name>
    <dbReference type="NCBI Taxonomy" id="108018"/>
    <lineage>
        <taxon>Eukaryota</taxon>
        <taxon>Fungi</taxon>
        <taxon>Dikarya</taxon>
        <taxon>Ascomycota</taxon>
        <taxon>Pezizomycotina</taxon>
        <taxon>Leotiomycetes</taxon>
        <taxon>Helotiales</taxon>
        <taxon>Ploettnerulaceae</taxon>
        <taxon>Cadophora</taxon>
    </lineage>
</organism>
<comment type="caution">
    <text evidence="2">The sequence shown here is derived from an EMBL/GenBank/DDBJ whole genome shotgun (WGS) entry which is preliminary data.</text>
</comment>
<evidence type="ECO:0000313" key="2">
    <source>
        <dbReference type="EMBL" id="KAG4410963.1"/>
    </source>
</evidence>
<dbReference type="Proteomes" id="UP000664132">
    <property type="component" value="Unassembled WGS sequence"/>
</dbReference>